<evidence type="ECO:0000256" key="4">
    <source>
        <dbReference type="ARBA" id="ARBA00022833"/>
    </source>
</evidence>
<keyword evidence="3" id="KW-0479">Metal-binding</keyword>
<dbReference type="PANTHER" id="PTHR43350">
    <property type="entry name" value="NAD-DEPENDENT ALCOHOL DEHYDROGENASE"/>
    <property type="match status" value="1"/>
</dbReference>
<dbReference type="Proteomes" id="UP000095751">
    <property type="component" value="Unassembled WGS sequence"/>
</dbReference>
<sequence length="410" mass="45224">MLYFFGSTGGPQLLKEGWDAAGWIERARNKRLAIQVTNQDLLFQMVPMTGLGELKENLNDENNNQMVSKKHSREILFTEPYKVTTKQKDLSSKLGPRQVLIRASYSLISSGTELKIFKGKFDDDAALDINIKNMEDERMSYPLSYGYCLVGVVVDCGSEVLREKYMGKTVFTFSPHATHIITDVDATQIVPDGINAQDAIFMPSIETALSIVHDANVRVGENVAVYGQGLIGLLVTALLSRGKSTFDHDVTSGKFDSITAFDMIPDRLAAASKMGASQALVPGTESQGGPFDVSIEVSGNARALQSAIDNTSHGGKIIIASWYGNNDVSLKLGIEFHRSHKTIQTSQVSEIPASMSRLWSKERRFAFTWELVKQIRPSRLLSKILTLEHAQEAYEALDNGTEIAIAFDYS</sequence>
<dbReference type="SUPFAM" id="SSF51735">
    <property type="entry name" value="NAD(P)-binding Rossmann-fold domains"/>
    <property type="match status" value="1"/>
</dbReference>
<accession>A0A1E7FW20</accession>
<evidence type="ECO:0008006" key="8">
    <source>
        <dbReference type="Google" id="ProtNLM"/>
    </source>
</evidence>
<dbReference type="SUPFAM" id="SSF50129">
    <property type="entry name" value="GroES-like"/>
    <property type="match status" value="1"/>
</dbReference>
<dbReference type="Gene3D" id="3.90.180.10">
    <property type="entry name" value="Medium-chain alcohol dehydrogenases, catalytic domain"/>
    <property type="match status" value="2"/>
</dbReference>
<organism evidence="6 7">
    <name type="scientific">Fragilariopsis cylindrus CCMP1102</name>
    <dbReference type="NCBI Taxonomy" id="635003"/>
    <lineage>
        <taxon>Eukaryota</taxon>
        <taxon>Sar</taxon>
        <taxon>Stramenopiles</taxon>
        <taxon>Ochrophyta</taxon>
        <taxon>Bacillariophyta</taxon>
        <taxon>Bacillariophyceae</taxon>
        <taxon>Bacillariophycidae</taxon>
        <taxon>Bacillariales</taxon>
        <taxon>Bacillariaceae</taxon>
        <taxon>Fragilariopsis</taxon>
    </lineage>
</organism>
<evidence type="ECO:0000256" key="3">
    <source>
        <dbReference type="ARBA" id="ARBA00022723"/>
    </source>
</evidence>
<dbReference type="Gene3D" id="3.40.50.720">
    <property type="entry name" value="NAD(P)-binding Rossmann-like Domain"/>
    <property type="match status" value="1"/>
</dbReference>
<evidence type="ECO:0000256" key="2">
    <source>
        <dbReference type="ARBA" id="ARBA00008072"/>
    </source>
</evidence>
<keyword evidence="5" id="KW-0560">Oxidoreductase</keyword>
<dbReference type="CDD" id="cd08255">
    <property type="entry name" value="2-desacetyl-2-hydroxyethyl_bacteriochlorophyllide_like"/>
    <property type="match status" value="1"/>
</dbReference>
<dbReference type="GO" id="GO:0016491">
    <property type="term" value="F:oxidoreductase activity"/>
    <property type="evidence" value="ECO:0007669"/>
    <property type="project" value="UniProtKB-KW"/>
</dbReference>
<keyword evidence="4" id="KW-0862">Zinc</keyword>
<dbReference type="InterPro" id="IPR036291">
    <property type="entry name" value="NAD(P)-bd_dom_sf"/>
</dbReference>
<comment type="cofactor">
    <cofactor evidence="1">
        <name>Zn(2+)</name>
        <dbReference type="ChEBI" id="CHEBI:29105"/>
    </cofactor>
</comment>
<evidence type="ECO:0000256" key="5">
    <source>
        <dbReference type="ARBA" id="ARBA00023002"/>
    </source>
</evidence>
<dbReference type="KEGG" id="fcy:FRACYDRAFT_179445"/>
<reference evidence="6 7" key="1">
    <citation type="submission" date="2016-09" db="EMBL/GenBank/DDBJ databases">
        <title>Extensive genetic diversity and differential bi-allelic expression allows diatom success in the polar Southern Ocean.</title>
        <authorList>
            <consortium name="DOE Joint Genome Institute"/>
            <person name="Mock T."/>
            <person name="Otillar R.P."/>
            <person name="Strauss J."/>
            <person name="Dupont C."/>
            <person name="Frickenhaus S."/>
            <person name="Maumus F."/>
            <person name="Mcmullan M."/>
            <person name="Sanges R."/>
            <person name="Schmutz J."/>
            <person name="Toseland A."/>
            <person name="Valas R."/>
            <person name="Veluchamy A."/>
            <person name="Ward B.J."/>
            <person name="Allen A."/>
            <person name="Barry K."/>
            <person name="Falciatore A."/>
            <person name="Ferrante M."/>
            <person name="Fortunato A.E."/>
            <person name="Gloeckner G."/>
            <person name="Gruber A."/>
            <person name="Hipkin R."/>
            <person name="Janech M."/>
            <person name="Kroth P."/>
            <person name="Leese F."/>
            <person name="Lindquist E."/>
            <person name="Lyon B.R."/>
            <person name="Martin J."/>
            <person name="Mayer C."/>
            <person name="Parker M."/>
            <person name="Quesneville H."/>
            <person name="Raymond J."/>
            <person name="Uhlig C."/>
            <person name="Valentin K.U."/>
            <person name="Worden A.Z."/>
            <person name="Armbrust E.V."/>
            <person name="Bowler C."/>
            <person name="Green B."/>
            <person name="Moulton V."/>
            <person name="Van Oosterhout C."/>
            <person name="Grigoriev I."/>
        </authorList>
    </citation>
    <scope>NUCLEOTIDE SEQUENCE [LARGE SCALE GENOMIC DNA]</scope>
    <source>
        <strain evidence="6 7">CCMP1102</strain>
    </source>
</reference>
<dbReference type="OrthoDB" id="1879366at2759"/>
<comment type="similarity">
    <text evidence="2">Belongs to the zinc-containing alcohol dehydrogenase family.</text>
</comment>
<evidence type="ECO:0000313" key="7">
    <source>
        <dbReference type="Proteomes" id="UP000095751"/>
    </source>
</evidence>
<protein>
    <recommendedName>
        <fullName evidence="8">GroES-like protein</fullName>
    </recommendedName>
</protein>
<gene>
    <name evidence="6" type="ORF">FRACYDRAFT_179445</name>
</gene>
<proteinExistence type="inferred from homology"/>
<evidence type="ECO:0000313" key="6">
    <source>
        <dbReference type="EMBL" id="OEU22350.1"/>
    </source>
</evidence>
<keyword evidence="7" id="KW-1185">Reference proteome</keyword>
<dbReference type="InParanoid" id="A0A1E7FW20"/>
<dbReference type="GO" id="GO:0046872">
    <property type="term" value="F:metal ion binding"/>
    <property type="evidence" value="ECO:0007669"/>
    <property type="project" value="UniProtKB-KW"/>
</dbReference>
<evidence type="ECO:0000256" key="1">
    <source>
        <dbReference type="ARBA" id="ARBA00001947"/>
    </source>
</evidence>
<name>A0A1E7FW20_9STRA</name>
<dbReference type="PANTHER" id="PTHR43350:SF19">
    <property type="entry name" value="D-GULOSIDE 3-DEHYDROGENASE"/>
    <property type="match status" value="1"/>
</dbReference>
<dbReference type="EMBL" id="KV784353">
    <property type="protein sequence ID" value="OEU22350.1"/>
    <property type="molecule type" value="Genomic_DNA"/>
</dbReference>
<dbReference type="AlphaFoldDB" id="A0A1E7FW20"/>
<dbReference type="InterPro" id="IPR011032">
    <property type="entry name" value="GroES-like_sf"/>
</dbReference>